<keyword evidence="2" id="KW-0378">Hydrolase</keyword>
<gene>
    <name evidence="2" type="ORF">GCM10012278_66110</name>
</gene>
<dbReference type="InterPro" id="IPR029058">
    <property type="entry name" value="AB_hydrolase_fold"/>
</dbReference>
<reference evidence="2" key="2">
    <citation type="submission" date="2020-09" db="EMBL/GenBank/DDBJ databases">
        <authorList>
            <person name="Sun Q."/>
            <person name="Zhou Y."/>
        </authorList>
    </citation>
    <scope>NUCLEOTIDE SEQUENCE</scope>
    <source>
        <strain evidence="2">CGMCC 4.7430</strain>
    </source>
</reference>
<sequence length="283" mass="29779">MTIATETGHVTSADGTVIGYHRLGAGPAVVVLHGQMESAHSHRQLAEALAGTHTVYLPDRRGRGLSGPYGAGHGVEREVEDLAAVLTAAHAHWVFGVSVGALVALRAATTLAAVRKVAVYEPPLFADGPAPTDWVARYEREMAAGRVAAALVTAMRAARMGPSIFRAMPRPLLELLTGRMLAAQDGKAGPGDVTMRMLAPTLRQEAALVAELAQSQRNVPADTLLLGGGRSPAYLKAALDALERAIPKARRVEFAGLDHGGSGNTDLGGRPERVADELRHFFT</sequence>
<evidence type="ECO:0000313" key="2">
    <source>
        <dbReference type="EMBL" id="GGP13617.1"/>
    </source>
</evidence>
<dbReference type="SUPFAM" id="SSF53474">
    <property type="entry name" value="alpha/beta-Hydrolases"/>
    <property type="match status" value="1"/>
</dbReference>
<dbReference type="AlphaFoldDB" id="A0A918AAH8"/>
<evidence type="ECO:0000313" key="3">
    <source>
        <dbReference type="Proteomes" id="UP000660745"/>
    </source>
</evidence>
<dbReference type="EMBL" id="BMNK01000014">
    <property type="protein sequence ID" value="GGP13617.1"/>
    <property type="molecule type" value="Genomic_DNA"/>
</dbReference>
<accession>A0A918AAH8</accession>
<proteinExistence type="predicted"/>
<reference evidence="2" key="1">
    <citation type="journal article" date="2014" name="Int. J. Syst. Evol. Microbiol.">
        <title>Complete genome sequence of Corynebacterium casei LMG S-19264T (=DSM 44701T), isolated from a smear-ripened cheese.</title>
        <authorList>
            <consortium name="US DOE Joint Genome Institute (JGI-PGF)"/>
            <person name="Walter F."/>
            <person name="Albersmeier A."/>
            <person name="Kalinowski J."/>
            <person name="Ruckert C."/>
        </authorList>
    </citation>
    <scope>NUCLEOTIDE SEQUENCE</scope>
    <source>
        <strain evidence="2">CGMCC 4.7430</strain>
    </source>
</reference>
<dbReference type="GO" id="GO:0016787">
    <property type="term" value="F:hydrolase activity"/>
    <property type="evidence" value="ECO:0007669"/>
    <property type="project" value="UniProtKB-KW"/>
</dbReference>
<evidence type="ECO:0000259" key="1">
    <source>
        <dbReference type="Pfam" id="PF12697"/>
    </source>
</evidence>
<dbReference type="Proteomes" id="UP000660745">
    <property type="component" value="Unassembled WGS sequence"/>
</dbReference>
<dbReference type="InterPro" id="IPR000073">
    <property type="entry name" value="AB_hydrolase_1"/>
</dbReference>
<keyword evidence="3" id="KW-1185">Reference proteome</keyword>
<dbReference type="PANTHER" id="PTHR43194">
    <property type="entry name" value="HYDROLASE ALPHA/BETA FOLD FAMILY"/>
    <property type="match status" value="1"/>
</dbReference>
<dbReference type="InterPro" id="IPR050228">
    <property type="entry name" value="Carboxylesterase_BioH"/>
</dbReference>
<protein>
    <submittedName>
        <fullName evidence="2">Alpha/beta hydrolase</fullName>
    </submittedName>
</protein>
<feature type="domain" description="AB hydrolase-1" evidence="1">
    <location>
        <begin position="29"/>
        <end position="276"/>
    </location>
</feature>
<comment type="caution">
    <text evidence="2">The sequence shown here is derived from an EMBL/GenBank/DDBJ whole genome shotgun (WGS) entry which is preliminary data.</text>
</comment>
<dbReference type="Gene3D" id="3.40.50.1820">
    <property type="entry name" value="alpha/beta hydrolase"/>
    <property type="match status" value="1"/>
</dbReference>
<dbReference type="Pfam" id="PF12697">
    <property type="entry name" value="Abhydrolase_6"/>
    <property type="match status" value="1"/>
</dbReference>
<organism evidence="2 3">
    <name type="scientific">Nonomuraea glycinis</name>
    <dbReference type="NCBI Taxonomy" id="2047744"/>
    <lineage>
        <taxon>Bacteria</taxon>
        <taxon>Bacillati</taxon>
        <taxon>Actinomycetota</taxon>
        <taxon>Actinomycetes</taxon>
        <taxon>Streptosporangiales</taxon>
        <taxon>Streptosporangiaceae</taxon>
        <taxon>Nonomuraea</taxon>
    </lineage>
</organism>
<name>A0A918AAH8_9ACTN</name>
<dbReference type="RefSeq" id="WP_189142662.1">
    <property type="nucleotide sequence ID" value="NZ_BMNK01000014.1"/>
</dbReference>
<dbReference type="PANTHER" id="PTHR43194:SF2">
    <property type="entry name" value="PEROXISOMAL MEMBRANE PROTEIN LPX1"/>
    <property type="match status" value="1"/>
</dbReference>